<dbReference type="SUPFAM" id="SSF51197">
    <property type="entry name" value="Clavaminate synthase-like"/>
    <property type="match status" value="1"/>
</dbReference>
<dbReference type="InterPro" id="IPR033379">
    <property type="entry name" value="Acid_Pase_AS"/>
</dbReference>
<keyword evidence="3" id="KW-0378">Hydrolase</keyword>
<dbReference type="PANTHER" id="PTHR20963:SF43">
    <property type="entry name" value="PUTATIVE (AFU_ORTHOLOGUE AFUA_7G01240)-RELATED"/>
    <property type="match status" value="1"/>
</dbReference>
<dbReference type="RefSeq" id="XP_008601274.1">
    <property type="nucleotide sequence ID" value="XM_008603052.1"/>
</dbReference>
<protein>
    <recommendedName>
        <fullName evidence="2">3-phytase</fullName>
        <ecNumber evidence="2">3.1.3.8</ecNumber>
    </recommendedName>
</protein>
<dbReference type="GO" id="GO:0016158">
    <property type="term" value="F:inositol hexakisphosphate 3-phosphatase activity"/>
    <property type="evidence" value="ECO:0007669"/>
    <property type="project" value="UniProtKB-EC"/>
</dbReference>
<evidence type="ECO:0000259" key="6">
    <source>
        <dbReference type="Pfam" id="PF02668"/>
    </source>
</evidence>
<sequence>MAPPEVGQIVFSQSSQPQAQCNTAVSDHAFTLPAGFPNVLSSPMSWIGKQHSDETSYVVMLSMEDLAELNRALLHFKSLGLDGDLVDKTNFPLPQLAKKLNSMRRQVYAGRGFALLRGLNVNDYCVDDLTIIYLGIQRYIANQFGRQDNKGNMLDNSSPINAHHHRHSTAPITFHTEESGDVISWLTRSTAASGGKCIIASAHTVYNILAATRPDLVRVLARSDWPFALPTFHCRPVLQHHDGKIMINFGRTALMGSASHPRCASLPQLTPVQAEALDAVEAIARATQLEIKTAAGDIHLINNFAVLHRRQGFVDGAQSGEKRHLVRMRLRDEELGWAVPSELQAEWTQAFGDLIDSPRRADTRRDLIGSKPPNVDNMSASSGKAKQHRADSSNYTPVYQDDDDNDHDDSQAQNTYEMKPPTKQYPMAPLLAPPPPSTPGARYRVIAMASCIVILVAANLYLSLPYAFAGYGYRNDNCPVPPEDLPQYFRTSPNLWPGPTATGAAAFLAQTRVFDPTATFVPNEPLQTSMPIEGMKSGNESIFKMMAFLAPYFPSPGFGVDEYPLPEGAEITQVQMLSRHGSRYPTSGSDVVRFGKKVDDRREKATFKGALAFIQDWKYELGHDILVPKGRQELYDSGVLHNYMYGKLYNPSSKIIVRTTTQDRMLKSAENWLAGFFGLEWRNNATIEVLIEGKNFNNSLAGYLNCPNSFIKSSGLEAPTAWINMYLKDAVSRFNAMSDDFEWTAQDAYAAQTMCPYETVSYGFSKFCDLFTYEEWQGFGYSVDLSFSATNAFHSPTGRAIGLGYQQEVMARIKNHTLGYSGSQINVTLDNNHETFPLNQSLYFDFSHDTNIVSVLTAFGLRQFADELPPTEYPGDHNFTISHMTPFGARLDMEIIKAPQPVSPHRDGYLRGNETRYIHFVLNQRTVPLGQSFPECDVERRDGWCELETFIKIQDEMAERALYDYACFGDYEAEPYGKVTDGVPYRP</sequence>
<accession>J4VXQ7</accession>
<dbReference type="Proteomes" id="UP000002762">
    <property type="component" value="Unassembled WGS sequence"/>
</dbReference>
<dbReference type="EC" id="3.1.3.8" evidence="2"/>
<dbReference type="CDD" id="cd07061">
    <property type="entry name" value="HP_HAP_like"/>
    <property type="match status" value="1"/>
</dbReference>
<evidence type="ECO:0000256" key="3">
    <source>
        <dbReference type="ARBA" id="ARBA00022801"/>
    </source>
</evidence>
<feature type="domain" description="TauD/TfdA-like" evidence="6">
    <location>
        <begin position="88"/>
        <end position="328"/>
    </location>
</feature>
<feature type="region of interest" description="Disordered" evidence="5">
    <location>
        <begin position="364"/>
        <end position="434"/>
    </location>
</feature>
<dbReference type="OrthoDB" id="6509975at2759"/>
<dbReference type="Pfam" id="PF02668">
    <property type="entry name" value="TauD"/>
    <property type="match status" value="1"/>
</dbReference>
<evidence type="ECO:0000313" key="8">
    <source>
        <dbReference type="Proteomes" id="UP000002762"/>
    </source>
</evidence>
<dbReference type="InParanoid" id="J4VXQ7"/>
<organism evidence="7 8">
    <name type="scientific">Beauveria bassiana (strain ARSEF 2860)</name>
    <name type="common">White muscardine disease fungus</name>
    <name type="synonym">Tritirachium shiotae</name>
    <dbReference type="NCBI Taxonomy" id="655819"/>
    <lineage>
        <taxon>Eukaryota</taxon>
        <taxon>Fungi</taxon>
        <taxon>Dikarya</taxon>
        <taxon>Ascomycota</taxon>
        <taxon>Pezizomycotina</taxon>
        <taxon>Sordariomycetes</taxon>
        <taxon>Hypocreomycetidae</taxon>
        <taxon>Hypocreales</taxon>
        <taxon>Cordycipitaceae</taxon>
        <taxon>Beauveria</taxon>
    </lineage>
</organism>
<proteinExistence type="inferred from homology"/>
<keyword evidence="8" id="KW-1185">Reference proteome</keyword>
<reference evidence="7 8" key="1">
    <citation type="journal article" date="2012" name="Sci. Rep.">
        <title>Genomic perspectives on the evolution of fungal entomopathogenicity in Beauveria bassiana.</title>
        <authorList>
            <person name="Xiao G."/>
            <person name="Ying S.H."/>
            <person name="Zheng P."/>
            <person name="Wang Z.L."/>
            <person name="Zhang S."/>
            <person name="Xie X.Q."/>
            <person name="Shang Y."/>
            <person name="St Leger R.J."/>
            <person name="Zhao G.P."/>
            <person name="Wang C."/>
            <person name="Feng M.G."/>
        </authorList>
    </citation>
    <scope>NUCLEOTIDE SEQUENCE [LARGE SCALE GENOMIC DNA]</scope>
    <source>
        <strain evidence="7 8">ARSEF 2860</strain>
    </source>
</reference>
<dbReference type="PANTHER" id="PTHR20963">
    <property type="entry name" value="MULTIPLE INOSITOL POLYPHOSPHATE PHOSPHATASE-RELATED"/>
    <property type="match status" value="1"/>
</dbReference>
<keyword evidence="4" id="KW-0560">Oxidoreductase</keyword>
<name>J4VXQ7_BEAB2</name>
<dbReference type="EMBL" id="JH725178">
    <property type="protein sequence ID" value="EJP63150.1"/>
    <property type="molecule type" value="Genomic_DNA"/>
</dbReference>
<dbReference type="InterPro" id="IPR029033">
    <property type="entry name" value="His_PPase_superfam"/>
</dbReference>
<evidence type="ECO:0000256" key="5">
    <source>
        <dbReference type="SAM" id="MobiDB-lite"/>
    </source>
</evidence>
<dbReference type="GO" id="GO:0016491">
    <property type="term" value="F:oxidoreductase activity"/>
    <property type="evidence" value="ECO:0007669"/>
    <property type="project" value="UniProtKB-KW"/>
</dbReference>
<dbReference type="PROSITE" id="PS00616">
    <property type="entry name" value="HIS_ACID_PHOSPHAT_1"/>
    <property type="match status" value="1"/>
</dbReference>
<evidence type="ECO:0000313" key="7">
    <source>
        <dbReference type="EMBL" id="EJP63150.1"/>
    </source>
</evidence>
<dbReference type="InterPro" id="IPR042098">
    <property type="entry name" value="TauD-like_sf"/>
</dbReference>
<dbReference type="AlphaFoldDB" id="J4VXQ7"/>
<dbReference type="GeneID" id="19890967"/>
<dbReference type="STRING" id="655819.J4VXQ7"/>
<dbReference type="Gene3D" id="3.60.130.10">
    <property type="entry name" value="Clavaminate synthase-like"/>
    <property type="match status" value="1"/>
</dbReference>
<evidence type="ECO:0000256" key="2">
    <source>
        <dbReference type="ARBA" id="ARBA00012632"/>
    </source>
</evidence>
<dbReference type="InterPro" id="IPR000560">
    <property type="entry name" value="His_Pase_clade-2"/>
</dbReference>
<dbReference type="GO" id="GO:0003993">
    <property type="term" value="F:acid phosphatase activity"/>
    <property type="evidence" value="ECO:0007669"/>
    <property type="project" value="TreeGrafter"/>
</dbReference>
<dbReference type="Gene3D" id="3.40.50.1240">
    <property type="entry name" value="Phosphoglycerate mutase-like"/>
    <property type="match status" value="1"/>
</dbReference>
<dbReference type="SUPFAM" id="SSF53254">
    <property type="entry name" value="Phosphoglycerate mutase-like"/>
    <property type="match status" value="1"/>
</dbReference>
<evidence type="ECO:0000256" key="1">
    <source>
        <dbReference type="ARBA" id="ARBA00005375"/>
    </source>
</evidence>
<dbReference type="InterPro" id="IPR003819">
    <property type="entry name" value="TauD/TfdA-like"/>
</dbReference>
<dbReference type="PROSITE" id="PS00778">
    <property type="entry name" value="HIS_ACID_PHOSPHAT_2"/>
    <property type="match status" value="1"/>
</dbReference>
<comment type="similarity">
    <text evidence="1">Belongs to the histidine acid phosphatase family.</text>
</comment>
<dbReference type="HOGENOM" id="CLU_302263_0_0_1"/>
<gene>
    <name evidence="7" type="ORF">BBA_07955</name>
</gene>
<dbReference type="Pfam" id="PF00328">
    <property type="entry name" value="His_Phos_2"/>
    <property type="match status" value="1"/>
</dbReference>
<evidence type="ECO:0000256" key="4">
    <source>
        <dbReference type="ARBA" id="ARBA00023002"/>
    </source>
</evidence>